<gene>
    <name evidence="4" type="ORF">CHS0354_030090</name>
</gene>
<dbReference type="Gene3D" id="3.30.70.1440">
    <property type="entry name" value="Multidrug efflux transporter AcrB pore domain"/>
    <property type="match status" value="1"/>
</dbReference>
<dbReference type="Gene3D" id="3.30.2090.10">
    <property type="entry name" value="Multidrug efflux transporter AcrB TolC docking domain, DN and DC subdomains"/>
    <property type="match status" value="2"/>
</dbReference>
<feature type="transmembrane region" description="Helical" evidence="2">
    <location>
        <begin position="557"/>
        <end position="577"/>
    </location>
</feature>
<dbReference type="InterPro" id="IPR000731">
    <property type="entry name" value="SSD"/>
</dbReference>
<feature type="transmembrane region" description="Helical" evidence="2">
    <location>
        <begin position="914"/>
        <end position="934"/>
    </location>
</feature>
<name>A0AAE0VDG5_9BIVA</name>
<dbReference type="GO" id="GO:0005886">
    <property type="term" value="C:plasma membrane"/>
    <property type="evidence" value="ECO:0007669"/>
    <property type="project" value="TreeGrafter"/>
</dbReference>
<dbReference type="PROSITE" id="PS50156">
    <property type="entry name" value="SSD"/>
    <property type="match status" value="1"/>
</dbReference>
<dbReference type="SUPFAM" id="SSF82693">
    <property type="entry name" value="Multidrug efflux transporter AcrB pore domain, PN1, PN2, PC1 and PC2 subdomains"/>
    <property type="match status" value="2"/>
</dbReference>
<dbReference type="Gene3D" id="1.20.1640.10">
    <property type="entry name" value="Multidrug efflux transporter AcrB transmembrane domain"/>
    <property type="match status" value="2"/>
</dbReference>
<keyword evidence="5" id="KW-1185">Reference proteome</keyword>
<feature type="region of interest" description="Disordered" evidence="1">
    <location>
        <begin position="1"/>
        <end position="21"/>
    </location>
</feature>
<evidence type="ECO:0000256" key="2">
    <source>
        <dbReference type="SAM" id="Phobius"/>
    </source>
</evidence>
<proteinExistence type="predicted"/>
<dbReference type="Gene3D" id="3.30.70.1320">
    <property type="entry name" value="Multidrug efflux transporter AcrB pore domain like"/>
    <property type="match status" value="1"/>
</dbReference>
<feature type="compositionally biased region" description="Polar residues" evidence="1">
    <location>
        <begin position="1"/>
        <end position="12"/>
    </location>
</feature>
<feature type="transmembrane region" description="Helical" evidence="2">
    <location>
        <begin position="1012"/>
        <end position="1033"/>
    </location>
</feature>
<reference evidence="4" key="3">
    <citation type="submission" date="2023-05" db="EMBL/GenBank/DDBJ databases">
        <authorList>
            <person name="Smith C.H."/>
        </authorList>
    </citation>
    <scope>NUCLEOTIDE SEQUENCE</scope>
    <source>
        <strain evidence="4">CHS0354</strain>
        <tissue evidence="4">Mantle</tissue>
    </source>
</reference>
<feature type="transmembrane region" description="Helical" evidence="2">
    <location>
        <begin position="941"/>
        <end position="961"/>
    </location>
</feature>
<dbReference type="GO" id="GO:0042910">
    <property type="term" value="F:xenobiotic transmembrane transporter activity"/>
    <property type="evidence" value="ECO:0007669"/>
    <property type="project" value="TreeGrafter"/>
</dbReference>
<feature type="region of interest" description="Disordered" evidence="1">
    <location>
        <begin position="664"/>
        <end position="684"/>
    </location>
</feature>
<dbReference type="Gene3D" id="3.30.70.1430">
    <property type="entry name" value="Multidrug efflux transporter AcrB pore domain"/>
    <property type="match status" value="2"/>
</dbReference>
<comment type="caution">
    <text evidence="4">The sequence shown here is derived from an EMBL/GenBank/DDBJ whole genome shotgun (WGS) entry which is preliminary data.</text>
</comment>
<feature type="domain" description="SSD" evidence="3">
    <location>
        <begin position="372"/>
        <end position="518"/>
    </location>
</feature>
<feature type="transmembrane region" description="Helical" evidence="2">
    <location>
        <begin position="967"/>
        <end position="992"/>
    </location>
</feature>
<organism evidence="4 5">
    <name type="scientific">Potamilus streckersoni</name>
    <dbReference type="NCBI Taxonomy" id="2493646"/>
    <lineage>
        <taxon>Eukaryota</taxon>
        <taxon>Metazoa</taxon>
        <taxon>Spiralia</taxon>
        <taxon>Lophotrochozoa</taxon>
        <taxon>Mollusca</taxon>
        <taxon>Bivalvia</taxon>
        <taxon>Autobranchia</taxon>
        <taxon>Heteroconchia</taxon>
        <taxon>Palaeoheterodonta</taxon>
        <taxon>Unionida</taxon>
        <taxon>Unionoidea</taxon>
        <taxon>Unionidae</taxon>
        <taxon>Ambleminae</taxon>
        <taxon>Lampsilini</taxon>
        <taxon>Potamilus</taxon>
    </lineage>
</organism>
<feature type="transmembrane region" description="Helical" evidence="2">
    <location>
        <begin position="1064"/>
        <end position="1085"/>
    </location>
</feature>
<dbReference type="Proteomes" id="UP001195483">
    <property type="component" value="Unassembled WGS sequence"/>
</dbReference>
<dbReference type="InterPro" id="IPR027463">
    <property type="entry name" value="AcrB_DN_DC_subdom"/>
</dbReference>
<evidence type="ECO:0000256" key="1">
    <source>
        <dbReference type="SAM" id="MobiDB-lite"/>
    </source>
</evidence>
<dbReference type="AlphaFoldDB" id="A0AAE0VDG5"/>
<evidence type="ECO:0000259" key="3">
    <source>
        <dbReference type="PROSITE" id="PS50156"/>
    </source>
</evidence>
<evidence type="ECO:0000313" key="5">
    <source>
        <dbReference type="Proteomes" id="UP001195483"/>
    </source>
</evidence>
<accession>A0AAE0VDG5</accession>
<dbReference type="PANTHER" id="PTHR32063:SF0">
    <property type="entry name" value="SWARMING MOTILITY PROTEIN SWRC"/>
    <property type="match status" value="1"/>
</dbReference>
<dbReference type="SUPFAM" id="SSF82866">
    <property type="entry name" value="Multidrug efflux transporter AcrB transmembrane domain"/>
    <property type="match status" value="2"/>
</dbReference>
<dbReference type="InterPro" id="IPR001036">
    <property type="entry name" value="Acrflvin-R"/>
</dbReference>
<sequence length="1103" mass="121181">MSAPEHNNISSDSLHDDNASARGKIETEGKELITPFPLTALAVKKFKWVYLLLVSVIISGLSSYSSLPKEWAPDVQFPLLIVSTPFPQSTPEDVENLITSELEKELRGIKGLKKISSVSSEGISVIRLEFELGFDVSEARNKARDALDKVKADLPADAEDSTITEINISERPIMVVSLTGKLEMDDMTEIADKIKDELEIIPGVLEVKRSGGTDKEIQIYADADKLKYYGISLSKMGNAIKQENQNLPLGKIDNGPMSLIVRVVGEIKNPENIGDIVIATYKGVPIYVRDVAQISFTKKELTTLSRLDSGASVSISISKRAGENLQLIAANVKKIVEEYRAKHSDTINIKLLSDQSVEVNARISDLENNIYTGLILVVAVLMFFMGIVNAVFVGIAVPLSMLMSFLVLRLMGISLNFVVLFGLILGLGMLVDNAIVIVENIYRHFQMGKTRKESAIQGVSEVAYPVISSTLTTVAAFFPLIYMPGIVGQFISYLPKTVIITLLCSLFVALFFNPVICATIMKRPKKAGPANEIEIVNSSKVYRIYMNALRACLRHPLILMSVIIVSFVGLIAFYIGVIKAGVEFFPKDEPSEAVINISAPFGTNLAESDRIVRKVEEIIAPYSEYTASIESNIGSSRSSSSAGGGGDNSYITIAFPEWDRWKVKPKNQHPDASTDDKNNTREEVVKPTAVITAIREDLKKPENQVAGADIVMELSRSGPPGGKSIEMEISGPDLTVLKEISEQIKARIYNFKGLVNLKDDLQLTRSEIVLSPDRESISAAGISAADISRELRTALSGTKVSSYRVGKDDYDIVVRYTGNFRESIDSINSIYVYNVRGEPVALSDLIKIESQASYGAIRHKDRKRTLTLSADAEGATGANLLTQVRKELSDLELPAGYTLRYGGEDEDRGEIQVFLMRAFIIALLLIFLIILWDFESLIMTGVIMLTIPLSVMGVVLGLIIHAQPFSIVMGGIAVVSLAGIVVNNGIVMLDYIKYMRSKGYNLIDSIVITGALRLRPIFLTASTTILGMMPLLFGMDINFYRFPNIVVFGAGSGAIWRPLANATAYGLLISTLITLFFIPTMYYLLVRVKAFVFKTTPEEIHKY</sequence>
<feature type="transmembrane region" description="Helical" evidence="2">
    <location>
        <begin position="462"/>
        <end position="482"/>
    </location>
</feature>
<feature type="transmembrane region" description="Helical" evidence="2">
    <location>
        <begin position="48"/>
        <end position="67"/>
    </location>
</feature>
<dbReference type="PRINTS" id="PR00702">
    <property type="entry name" value="ACRIFLAVINRP"/>
</dbReference>
<reference evidence="4" key="1">
    <citation type="journal article" date="2021" name="Genome Biol. Evol.">
        <title>A High-Quality Reference Genome for a Parasitic Bivalve with Doubly Uniparental Inheritance (Bivalvia: Unionida).</title>
        <authorList>
            <person name="Smith C.H."/>
        </authorList>
    </citation>
    <scope>NUCLEOTIDE SEQUENCE</scope>
    <source>
        <strain evidence="4">CHS0354</strain>
    </source>
</reference>
<feature type="transmembrane region" description="Helical" evidence="2">
    <location>
        <begin position="417"/>
        <end position="442"/>
    </location>
</feature>
<dbReference type="EMBL" id="JAEAOA010001795">
    <property type="protein sequence ID" value="KAK3575758.1"/>
    <property type="molecule type" value="Genomic_DNA"/>
</dbReference>
<dbReference type="SUPFAM" id="SSF82714">
    <property type="entry name" value="Multidrug efflux transporter AcrB TolC docking domain, DN and DC subdomains"/>
    <property type="match status" value="2"/>
</dbReference>
<keyword evidence="2" id="KW-0812">Transmembrane</keyword>
<evidence type="ECO:0000313" key="4">
    <source>
        <dbReference type="EMBL" id="KAK3575758.1"/>
    </source>
</evidence>
<feature type="transmembrane region" description="Helical" evidence="2">
    <location>
        <begin position="494"/>
        <end position="516"/>
    </location>
</feature>
<dbReference type="PANTHER" id="PTHR32063">
    <property type="match status" value="1"/>
</dbReference>
<keyword evidence="2" id="KW-1133">Transmembrane helix</keyword>
<keyword evidence="2" id="KW-0472">Membrane</keyword>
<dbReference type="Pfam" id="PF00873">
    <property type="entry name" value="ACR_tran"/>
    <property type="match status" value="1"/>
</dbReference>
<reference evidence="4" key="2">
    <citation type="journal article" date="2021" name="Genome Biol. Evol.">
        <title>Developing a high-quality reference genome for a parasitic bivalve with doubly uniparental inheritance (Bivalvia: Unionida).</title>
        <authorList>
            <person name="Smith C.H."/>
        </authorList>
    </citation>
    <scope>NUCLEOTIDE SEQUENCE</scope>
    <source>
        <strain evidence="4">CHS0354</strain>
        <tissue evidence="4">Mantle</tissue>
    </source>
</reference>
<protein>
    <recommendedName>
        <fullName evidence="3">SSD domain-containing protein</fullName>
    </recommendedName>
</protein>
<feature type="transmembrane region" description="Helical" evidence="2">
    <location>
        <begin position="370"/>
        <end position="397"/>
    </location>
</feature>